<organism evidence="1 2">
    <name type="scientific">Serratia phage vB_SmaA_3M</name>
    <dbReference type="NCBI Taxonomy" id="2419930"/>
    <lineage>
        <taxon>Viruses</taxon>
        <taxon>Duplodnaviria</taxon>
        <taxon>Heunggongvirae</taxon>
        <taxon>Uroviricota</taxon>
        <taxon>Caudoviricetes</taxon>
        <taxon>Pantevenvirales</taxon>
        <taxon>Ackermannviridae</taxon>
        <taxon>Miltonvirus</taxon>
        <taxon>Miltonvirus 3M</taxon>
    </lineage>
</organism>
<evidence type="ECO:0000313" key="2">
    <source>
        <dbReference type="Proteomes" id="UP000269553"/>
    </source>
</evidence>
<sequence>MKKCTMLVTGSRSINSDADMLKIHDILDSCSDQIISQGNFLDSLIHGDAPGVDRICEEWCGPRSVIPKSFPIPKEYYDKYGNGAGVMRNQDMLSHLLELQKNGHVGYCLAFWDGSSTGTKDMITRMKANGLAVQVHLLGKPKSKRLI</sequence>
<name>A0A3G2YS55_9CAUD</name>
<dbReference type="EMBL" id="MH929319">
    <property type="protein sequence ID" value="AYP28328.1"/>
    <property type="molecule type" value="Genomic_DNA"/>
</dbReference>
<accession>A0A3G2YS55</accession>
<keyword evidence="2" id="KW-1185">Reference proteome</keyword>
<dbReference type="Proteomes" id="UP000269553">
    <property type="component" value="Segment"/>
</dbReference>
<gene>
    <name evidence="1" type="ORF">3M_072</name>
</gene>
<reference evidence="1 2" key="1">
    <citation type="submission" date="2018-09" db="EMBL/GenBank/DDBJ databases">
        <authorList>
            <person name="Day A."/>
            <person name="Monson R.E."/>
            <person name="Salmond G.P.C."/>
        </authorList>
    </citation>
    <scope>NUCLEOTIDE SEQUENCE [LARGE SCALE GENOMIC DNA]</scope>
</reference>
<protein>
    <submittedName>
        <fullName evidence="1">Uncharacterized protein</fullName>
    </submittedName>
</protein>
<evidence type="ECO:0000313" key="1">
    <source>
        <dbReference type="EMBL" id="AYP28328.1"/>
    </source>
</evidence>
<proteinExistence type="predicted"/>